<comment type="caution">
    <text evidence="1">The sequence shown here is derived from an EMBL/GenBank/DDBJ whole genome shotgun (WGS) entry which is preliminary data.</text>
</comment>
<evidence type="ECO:0000313" key="1">
    <source>
        <dbReference type="EMBL" id="CAG8807990.1"/>
    </source>
</evidence>
<gene>
    <name evidence="1" type="ORF">RPERSI_LOCUS22508</name>
</gene>
<accession>A0ACA9RTI6</accession>
<protein>
    <submittedName>
        <fullName evidence="1">29000_t:CDS:1</fullName>
    </submittedName>
</protein>
<evidence type="ECO:0000313" key="2">
    <source>
        <dbReference type="Proteomes" id="UP000789920"/>
    </source>
</evidence>
<organism evidence="1 2">
    <name type="scientific">Racocetra persica</name>
    <dbReference type="NCBI Taxonomy" id="160502"/>
    <lineage>
        <taxon>Eukaryota</taxon>
        <taxon>Fungi</taxon>
        <taxon>Fungi incertae sedis</taxon>
        <taxon>Mucoromycota</taxon>
        <taxon>Glomeromycotina</taxon>
        <taxon>Glomeromycetes</taxon>
        <taxon>Diversisporales</taxon>
        <taxon>Gigasporaceae</taxon>
        <taxon>Racocetra</taxon>
    </lineage>
</organism>
<reference evidence="1" key="1">
    <citation type="submission" date="2021-06" db="EMBL/GenBank/DDBJ databases">
        <authorList>
            <person name="Kallberg Y."/>
            <person name="Tangrot J."/>
            <person name="Rosling A."/>
        </authorList>
    </citation>
    <scope>NUCLEOTIDE SEQUENCE</scope>
    <source>
        <strain evidence="1">MA461A</strain>
    </source>
</reference>
<dbReference type="EMBL" id="CAJVQC010068289">
    <property type="protein sequence ID" value="CAG8807990.1"/>
    <property type="molecule type" value="Genomic_DNA"/>
</dbReference>
<sequence>MAQLLQKENIDIISITETKLAESKYTNLQLHNETYYFYISNTTTTIAKKQES</sequence>
<name>A0ACA9RTI6_9GLOM</name>
<keyword evidence="2" id="KW-1185">Reference proteome</keyword>
<dbReference type="Proteomes" id="UP000789920">
    <property type="component" value="Unassembled WGS sequence"/>
</dbReference>
<proteinExistence type="predicted"/>
<feature type="non-terminal residue" evidence="1">
    <location>
        <position position="52"/>
    </location>
</feature>